<dbReference type="CDD" id="cd09601">
    <property type="entry name" value="M1_APN-Q_like"/>
    <property type="match status" value="1"/>
</dbReference>
<name>A0A8W7PU55_ANOCL</name>
<evidence type="ECO:0008006" key="8">
    <source>
        <dbReference type="Google" id="ProtNLM"/>
    </source>
</evidence>
<feature type="signal peptide" evidence="4">
    <location>
        <begin position="1"/>
        <end position="33"/>
    </location>
</feature>
<dbReference type="InterPro" id="IPR034016">
    <property type="entry name" value="M1_APN-typ"/>
</dbReference>
<dbReference type="VEuPathDB" id="VectorBase:ACON2_037213"/>
<feature type="domain" description="Aminopeptidase N-like N-terminal" evidence="6">
    <location>
        <begin position="48"/>
        <end position="246"/>
    </location>
</feature>
<evidence type="ECO:0000256" key="3">
    <source>
        <dbReference type="ARBA" id="ARBA00023288"/>
    </source>
</evidence>
<keyword evidence="2" id="KW-0472">Membrane</keyword>
<dbReference type="GO" id="GO:0006508">
    <property type="term" value="P:proteolysis"/>
    <property type="evidence" value="ECO:0007669"/>
    <property type="project" value="InterPro"/>
</dbReference>
<dbReference type="PANTHER" id="PTHR11533:SF290">
    <property type="entry name" value="AMINOPEPTIDASE"/>
    <property type="match status" value="1"/>
</dbReference>
<dbReference type="Pfam" id="PF17900">
    <property type="entry name" value="Peptidase_M1_N"/>
    <property type="match status" value="1"/>
</dbReference>
<dbReference type="GO" id="GO:0005737">
    <property type="term" value="C:cytoplasm"/>
    <property type="evidence" value="ECO:0007669"/>
    <property type="project" value="TreeGrafter"/>
</dbReference>
<feature type="chain" id="PRO_5036458338" description="Peptidase M1 membrane alanine aminopeptidase domain-containing protein" evidence="4">
    <location>
        <begin position="34"/>
        <end position="349"/>
    </location>
</feature>
<dbReference type="EnsemblMetazoa" id="ACOM036883-RA">
    <property type="protein sequence ID" value="ACOM036883-PA.1"/>
    <property type="gene ID" value="ACOM036883"/>
</dbReference>
<dbReference type="AlphaFoldDB" id="A0A8W7PU55"/>
<accession>A0A8W7PU55</accession>
<dbReference type="PRINTS" id="PR00756">
    <property type="entry name" value="ALADIPTASE"/>
</dbReference>
<dbReference type="InterPro" id="IPR042097">
    <property type="entry name" value="Aminopeptidase_N-like_N_sf"/>
</dbReference>
<dbReference type="InterPro" id="IPR050344">
    <property type="entry name" value="Peptidase_M1_aminopeptidases"/>
</dbReference>
<evidence type="ECO:0000256" key="1">
    <source>
        <dbReference type="ARBA" id="ARBA00004609"/>
    </source>
</evidence>
<dbReference type="GO" id="GO:0005615">
    <property type="term" value="C:extracellular space"/>
    <property type="evidence" value="ECO:0007669"/>
    <property type="project" value="TreeGrafter"/>
</dbReference>
<evidence type="ECO:0000313" key="7">
    <source>
        <dbReference type="EnsemblMetazoa" id="ACOM036883-PA.1"/>
    </source>
</evidence>
<dbReference type="Pfam" id="PF01433">
    <property type="entry name" value="Peptidase_M1"/>
    <property type="match status" value="1"/>
</dbReference>
<dbReference type="GO" id="GO:0043171">
    <property type="term" value="P:peptide catabolic process"/>
    <property type="evidence" value="ECO:0007669"/>
    <property type="project" value="TreeGrafter"/>
</dbReference>
<keyword evidence="4" id="KW-0732">Signal</keyword>
<evidence type="ECO:0000256" key="2">
    <source>
        <dbReference type="ARBA" id="ARBA00022622"/>
    </source>
</evidence>
<comment type="subcellular location">
    <subcellularLocation>
        <location evidence="1">Cell membrane</location>
        <topology evidence="1">Lipid-anchor</topology>
        <topology evidence="1">GPI-anchor</topology>
    </subcellularLocation>
</comment>
<keyword evidence="2" id="KW-0336">GPI-anchor</keyword>
<protein>
    <recommendedName>
        <fullName evidence="8">Peptidase M1 membrane alanine aminopeptidase domain-containing protein</fullName>
    </recommendedName>
</protein>
<reference evidence="7" key="1">
    <citation type="submission" date="2022-08" db="UniProtKB">
        <authorList>
            <consortium name="EnsemblMetazoa"/>
        </authorList>
    </citation>
    <scope>IDENTIFICATION</scope>
</reference>
<dbReference type="GO" id="GO:0098552">
    <property type="term" value="C:side of membrane"/>
    <property type="evidence" value="ECO:0007669"/>
    <property type="project" value="UniProtKB-KW"/>
</dbReference>
<dbReference type="GO" id="GO:0070006">
    <property type="term" value="F:metalloaminopeptidase activity"/>
    <property type="evidence" value="ECO:0007669"/>
    <property type="project" value="TreeGrafter"/>
</dbReference>
<evidence type="ECO:0000259" key="5">
    <source>
        <dbReference type="Pfam" id="PF01433"/>
    </source>
</evidence>
<feature type="domain" description="Peptidase M1 membrane alanine aminopeptidase" evidence="5">
    <location>
        <begin position="283"/>
        <end position="329"/>
    </location>
</feature>
<dbReference type="GO" id="GO:0005886">
    <property type="term" value="C:plasma membrane"/>
    <property type="evidence" value="ECO:0007669"/>
    <property type="project" value="UniProtKB-SubCell"/>
</dbReference>
<dbReference type="Gene3D" id="2.60.40.1730">
    <property type="entry name" value="tricorn interacting facor f3 domain"/>
    <property type="match status" value="1"/>
</dbReference>
<proteinExistence type="predicted"/>
<dbReference type="InterPro" id="IPR045357">
    <property type="entry name" value="Aminopeptidase_N-like_N"/>
</dbReference>
<dbReference type="GO" id="GO:0042277">
    <property type="term" value="F:peptide binding"/>
    <property type="evidence" value="ECO:0007669"/>
    <property type="project" value="TreeGrafter"/>
</dbReference>
<sequence>MGWPQERQSAKSLFVQLLLTFFLLLSVLTNSAAQDEQLNYRLPNNTYPLRYNIELTTRIHDSTIGDDRFRFEGKVTIQLKTAGDADTDNVTLNYRRINITRVKLWYNDQDGWENILLDDELSFTLDNTREFLTVHSPKPLNGTYFLEIKYNGTLREDNGGFYRSSYSDSDGNVHWLATTQFSPTDARHVFPCYDEPGIRAPIALRVIHGKSYSVLSNTIPIDVRESILAGMSITTFPDTPKMPSYLLGIIVSDFKEVSLPNFTAQSAFIRATALNAPVANFILEAGFKILQYLEEFLETPYILPKLYHVAIPDFSPGAMENYGLVEISNIFDDIAYDKATTRATLVAEQ</sequence>
<dbReference type="GO" id="GO:0008270">
    <property type="term" value="F:zinc ion binding"/>
    <property type="evidence" value="ECO:0007669"/>
    <property type="project" value="InterPro"/>
</dbReference>
<evidence type="ECO:0000256" key="4">
    <source>
        <dbReference type="SAM" id="SignalP"/>
    </source>
</evidence>
<dbReference type="PANTHER" id="PTHR11533">
    <property type="entry name" value="PROTEASE M1 ZINC METALLOPROTEASE"/>
    <property type="match status" value="1"/>
</dbReference>
<dbReference type="Gene3D" id="3.30.2010.30">
    <property type="match status" value="1"/>
</dbReference>
<dbReference type="InterPro" id="IPR014782">
    <property type="entry name" value="Peptidase_M1_dom"/>
</dbReference>
<evidence type="ECO:0000259" key="6">
    <source>
        <dbReference type="Pfam" id="PF17900"/>
    </source>
</evidence>
<dbReference type="InterPro" id="IPR001930">
    <property type="entry name" value="Peptidase_M1"/>
</dbReference>
<dbReference type="SUPFAM" id="SSF63737">
    <property type="entry name" value="Leukotriene A4 hydrolase N-terminal domain"/>
    <property type="match status" value="1"/>
</dbReference>
<organism evidence="7">
    <name type="scientific">Anopheles coluzzii</name>
    <name type="common">African malaria mosquito</name>
    <dbReference type="NCBI Taxonomy" id="1518534"/>
    <lineage>
        <taxon>Eukaryota</taxon>
        <taxon>Metazoa</taxon>
        <taxon>Ecdysozoa</taxon>
        <taxon>Arthropoda</taxon>
        <taxon>Hexapoda</taxon>
        <taxon>Insecta</taxon>
        <taxon>Pterygota</taxon>
        <taxon>Neoptera</taxon>
        <taxon>Endopterygota</taxon>
        <taxon>Diptera</taxon>
        <taxon>Nematocera</taxon>
        <taxon>Culicoidea</taxon>
        <taxon>Culicidae</taxon>
        <taxon>Anophelinae</taxon>
        <taxon>Anopheles</taxon>
    </lineage>
</organism>
<dbReference type="SUPFAM" id="SSF55486">
    <property type="entry name" value="Metalloproteases ('zincins'), catalytic domain"/>
    <property type="match status" value="1"/>
</dbReference>
<dbReference type="Proteomes" id="UP000075882">
    <property type="component" value="Unassembled WGS sequence"/>
</dbReference>
<keyword evidence="3" id="KW-0449">Lipoprotein</keyword>
<keyword evidence="2" id="KW-0325">Glycoprotein</keyword>